<organism evidence="16">
    <name type="scientific">hydrothermal vent metagenome</name>
    <dbReference type="NCBI Taxonomy" id="652676"/>
    <lineage>
        <taxon>unclassified sequences</taxon>
        <taxon>metagenomes</taxon>
        <taxon>ecological metagenomes</taxon>
    </lineage>
</organism>
<dbReference type="InterPro" id="IPR047196">
    <property type="entry name" value="YidC_ALB_C"/>
</dbReference>
<dbReference type="NCBIfam" id="NF002353">
    <property type="entry name" value="PRK01318.1-4"/>
    <property type="match status" value="1"/>
</dbReference>
<dbReference type="GO" id="GO:0015031">
    <property type="term" value="P:protein transport"/>
    <property type="evidence" value="ECO:0007669"/>
    <property type="project" value="UniProtKB-KW"/>
</dbReference>
<evidence type="ECO:0000256" key="5">
    <source>
        <dbReference type="ARBA" id="ARBA00022475"/>
    </source>
</evidence>
<dbReference type="InterPro" id="IPR038221">
    <property type="entry name" value="YidC_periplasmic_sf"/>
</dbReference>
<evidence type="ECO:0000256" key="3">
    <source>
        <dbReference type="ARBA" id="ARBA00015325"/>
    </source>
</evidence>
<evidence type="ECO:0000256" key="9">
    <source>
        <dbReference type="ARBA" id="ARBA00023136"/>
    </source>
</evidence>
<dbReference type="InterPro" id="IPR028053">
    <property type="entry name" value="Membr_insert_YidC_N"/>
</dbReference>
<dbReference type="GO" id="GO:0051205">
    <property type="term" value="P:protein insertion into membrane"/>
    <property type="evidence" value="ECO:0007669"/>
    <property type="project" value="TreeGrafter"/>
</dbReference>
<comment type="similarity">
    <text evidence="2">Belongs to the OXA1/ALB3/YidC family. Type 1 subfamily.</text>
</comment>
<evidence type="ECO:0000259" key="14">
    <source>
        <dbReference type="Pfam" id="PF02096"/>
    </source>
</evidence>
<dbReference type="HAMAP" id="MF_01810">
    <property type="entry name" value="YidC_type1"/>
    <property type="match status" value="1"/>
</dbReference>
<keyword evidence="6 13" id="KW-0812">Transmembrane</keyword>
<keyword evidence="7" id="KW-0653">Protein transport</keyword>
<feature type="transmembrane region" description="Helical" evidence="13">
    <location>
        <begin position="504"/>
        <end position="525"/>
    </location>
</feature>
<dbReference type="InterPro" id="IPR019998">
    <property type="entry name" value="Membr_insert_YidC"/>
</dbReference>
<evidence type="ECO:0000256" key="10">
    <source>
        <dbReference type="ARBA" id="ARBA00023186"/>
    </source>
</evidence>
<evidence type="ECO:0000256" key="12">
    <source>
        <dbReference type="ARBA" id="ARBA00033342"/>
    </source>
</evidence>
<dbReference type="GO" id="GO:0032977">
    <property type="term" value="F:membrane insertase activity"/>
    <property type="evidence" value="ECO:0007669"/>
    <property type="project" value="InterPro"/>
</dbReference>
<gene>
    <name evidence="16" type="ORF">MNBD_ALPHA08-1021</name>
</gene>
<dbReference type="AlphaFoldDB" id="A0A3B0SJ26"/>
<feature type="transmembrane region" description="Helical" evidence="13">
    <location>
        <begin position="7"/>
        <end position="25"/>
    </location>
</feature>
<name>A0A3B0SJ26_9ZZZZ</name>
<proteinExistence type="inferred from homology"/>
<feature type="transmembrane region" description="Helical" evidence="13">
    <location>
        <begin position="446"/>
        <end position="466"/>
    </location>
</feature>
<comment type="subcellular location">
    <subcellularLocation>
        <location evidence="1">Cell inner membrane</location>
        <topology evidence="1">Multi-pass membrane protein</topology>
    </subcellularLocation>
</comment>
<dbReference type="PANTHER" id="PTHR12428">
    <property type="entry name" value="OXA1"/>
    <property type="match status" value="1"/>
</dbReference>
<dbReference type="PRINTS" id="PR01900">
    <property type="entry name" value="YIDCPROTEIN"/>
</dbReference>
<evidence type="ECO:0000256" key="8">
    <source>
        <dbReference type="ARBA" id="ARBA00022989"/>
    </source>
</evidence>
<feature type="domain" description="Membrane insertase YidC N-terminal" evidence="15">
    <location>
        <begin position="91"/>
        <end position="372"/>
    </location>
</feature>
<keyword evidence="10" id="KW-0143">Chaperone</keyword>
<keyword evidence="9 13" id="KW-0472">Membrane</keyword>
<feature type="transmembrane region" description="Helical" evidence="13">
    <location>
        <begin position="546"/>
        <end position="566"/>
    </location>
</feature>
<dbReference type="Pfam" id="PF02096">
    <property type="entry name" value="60KD_IMP"/>
    <property type="match status" value="1"/>
</dbReference>
<sequence length="610" mass="67643">MKQDNKNFILAIALSIGIIIIWQLYIANPQIERTRLAAEQAEKLKQQAPATTQPGAIAVPGGATPQPGAIASPVITGGVLPLELVLAKTPRIAISTARVEGSINLVGALLDDLNLKDYRETIKKDSPKIKLLAPSGTKNGFFAEQGWQPAAGQSVKVPNQKTLWSVKGNKTLTETSPVILTWDNGEGLTFERTIAVDTEYLFSITQQVRNASSNPIALFPYARIQRQETPELIGIFVIHEGLIGALGDDVPELDYSDAKDGEKVTASSTGGWIGITDKYWAVAAIPDQTKEFEGVMTYVPLTGRDGYQTHFVLKKPITIMPGQTGKYENKVFAGAKVVNIINGYQDDFNIKKFSNLVDWGWFYFLTKPMFWLLHAIQGVVGNFGVAILLITVIVKAVFFPLANKSYKSMAQMKKLQPEMLKLKERYGDDRAEMQKKTMEMYKKEKVSPMAGCLPMLLQIPVFFSLYKVLFVTIEMRHAPFVLWIKDLSAPDPTSVFNLFGLLPFSPPAFLLIGVLPIIMGVTMWIQMKLNPTPTDPIQAQMFNIMPIAFTFLLGTFPAGLVLYWAWNNFLSIIQQYAIMRQQGVEITLMENIIDGLPAFLTGGKKNKADN</sequence>
<dbReference type="Gene3D" id="2.70.98.90">
    <property type="match status" value="1"/>
</dbReference>
<dbReference type="CDD" id="cd19961">
    <property type="entry name" value="EcYidC-like_peri"/>
    <property type="match status" value="1"/>
</dbReference>
<evidence type="ECO:0000256" key="2">
    <source>
        <dbReference type="ARBA" id="ARBA00010527"/>
    </source>
</evidence>
<dbReference type="GO" id="GO:0005886">
    <property type="term" value="C:plasma membrane"/>
    <property type="evidence" value="ECO:0007669"/>
    <property type="project" value="UniProtKB-SubCell"/>
</dbReference>
<keyword evidence="5" id="KW-1003">Cell membrane</keyword>
<evidence type="ECO:0000259" key="15">
    <source>
        <dbReference type="Pfam" id="PF14849"/>
    </source>
</evidence>
<dbReference type="PANTHER" id="PTHR12428:SF65">
    <property type="entry name" value="CYTOCHROME C OXIDASE ASSEMBLY PROTEIN COX18, MITOCHONDRIAL"/>
    <property type="match status" value="1"/>
</dbReference>
<evidence type="ECO:0000256" key="7">
    <source>
        <dbReference type="ARBA" id="ARBA00022927"/>
    </source>
</evidence>
<evidence type="ECO:0000256" key="13">
    <source>
        <dbReference type="SAM" id="Phobius"/>
    </source>
</evidence>
<feature type="transmembrane region" description="Helical" evidence="13">
    <location>
        <begin position="383"/>
        <end position="402"/>
    </location>
</feature>
<keyword evidence="8 13" id="KW-1133">Transmembrane helix</keyword>
<feature type="domain" description="Membrane insertase YidC/Oxa/ALB C-terminal" evidence="14">
    <location>
        <begin position="383"/>
        <end position="580"/>
    </location>
</feature>
<protein>
    <recommendedName>
        <fullName evidence="3">Membrane protein insertase YidC</fullName>
    </recommendedName>
    <alternativeName>
        <fullName evidence="12">Foldase YidC</fullName>
    </alternativeName>
    <alternativeName>
        <fullName evidence="11">Membrane integrase YidC</fullName>
    </alternativeName>
</protein>
<reference evidence="16" key="1">
    <citation type="submission" date="2018-06" db="EMBL/GenBank/DDBJ databases">
        <authorList>
            <person name="Zhirakovskaya E."/>
        </authorList>
    </citation>
    <scope>NUCLEOTIDE SEQUENCE</scope>
</reference>
<dbReference type="PRINTS" id="PR00701">
    <property type="entry name" value="60KDINNERMP"/>
</dbReference>
<accession>A0A3B0SJ26</accession>
<dbReference type="NCBIfam" id="TIGR03593">
    <property type="entry name" value="yidC_nterm"/>
    <property type="match status" value="1"/>
</dbReference>
<evidence type="ECO:0000313" key="16">
    <source>
        <dbReference type="EMBL" id="VAV94915.1"/>
    </source>
</evidence>
<dbReference type="CDD" id="cd20070">
    <property type="entry name" value="5TM_YidC_Alb3"/>
    <property type="match status" value="1"/>
</dbReference>
<keyword evidence="4" id="KW-0813">Transport</keyword>
<evidence type="ECO:0000256" key="11">
    <source>
        <dbReference type="ARBA" id="ARBA00033245"/>
    </source>
</evidence>
<dbReference type="Pfam" id="PF14849">
    <property type="entry name" value="YidC_periplas"/>
    <property type="match status" value="1"/>
</dbReference>
<dbReference type="InterPro" id="IPR001708">
    <property type="entry name" value="YidC/ALB3/OXA1/COX18"/>
</dbReference>
<dbReference type="InterPro" id="IPR028055">
    <property type="entry name" value="YidC/Oxa/ALB_C"/>
</dbReference>
<evidence type="ECO:0000256" key="1">
    <source>
        <dbReference type="ARBA" id="ARBA00004429"/>
    </source>
</evidence>
<evidence type="ECO:0000256" key="6">
    <source>
        <dbReference type="ARBA" id="ARBA00022692"/>
    </source>
</evidence>
<evidence type="ECO:0000256" key="4">
    <source>
        <dbReference type="ARBA" id="ARBA00022448"/>
    </source>
</evidence>
<dbReference type="NCBIfam" id="TIGR03592">
    <property type="entry name" value="yidC_oxa1_cterm"/>
    <property type="match status" value="1"/>
</dbReference>
<dbReference type="EMBL" id="UOEC01000123">
    <property type="protein sequence ID" value="VAV94915.1"/>
    <property type="molecule type" value="Genomic_DNA"/>
</dbReference>